<dbReference type="HOGENOM" id="CLU_208959_0_0_4"/>
<organism evidence="2 3">
    <name type="scientific">Candidatus Kinetoplastidibacterium crithidiae TCC036E</name>
    <dbReference type="NCBI Taxonomy" id="1208918"/>
    <lineage>
        <taxon>Bacteria</taxon>
        <taxon>Pseudomonadati</taxon>
        <taxon>Pseudomonadota</taxon>
        <taxon>Betaproteobacteria</taxon>
        <taxon>Candidatus Kinetoplastidibacterium</taxon>
    </lineage>
</organism>
<name>M1LQE5_9PROT</name>
<dbReference type="KEGG" id="kct:CDEE_0846"/>
<evidence type="ECO:0000313" key="3">
    <source>
        <dbReference type="Proteomes" id="UP000011686"/>
    </source>
</evidence>
<dbReference type="Gene3D" id="2.60.260.40">
    <property type="entry name" value="q5lls5 like domains"/>
    <property type="match status" value="1"/>
</dbReference>
<dbReference type="EMBL" id="CP003804">
    <property type="protein sequence ID" value="AGF47817.1"/>
    <property type="molecule type" value="Genomic_DNA"/>
</dbReference>
<dbReference type="AlphaFoldDB" id="M1LQE5"/>
<dbReference type="RefSeq" id="WP_015389142.1">
    <property type="nucleotide sequence ID" value="NC_020283.1"/>
</dbReference>
<reference evidence="2 3" key="1">
    <citation type="journal article" date="2013" name="Genome Biol. Evol.">
        <title>Genome evolution and phylogenomic analysis of candidatus kinetoplastibacterium, the betaproteobacterial endosymbionts of strigomonas and angomonas.</title>
        <authorList>
            <person name="Alves J.M."/>
            <person name="Serrano M.G."/>
            <person name="Maia da Silva F."/>
            <person name="Voegtly L.J."/>
            <person name="Matveyev A.V."/>
            <person name="Teixeira M.M."/>
            <person name="Camargo E.P."/>
            <person name="Buck G.A."/>
        </authorList>
    </citation>
    <scope>NUCLEOTIDE SEQUENCE [LARGE SCALE GENOMIC DNA]</scope>
    <source>
        <strain evidence="2 3">TCC036E</strain>
    </source>
</reference>
<protein>
    <recommendedName>
        <fullName evidence="1">Zinc finger CHCC-type domain-containing protein</fullName>
    </recommendedName>
</protein>
<dbReference type="Pfam" id="PF10276">
    <property type="entry name" value="zf-CHCC"/>
    <property type="match status" value="1"/>
</dbReference>
<sequence>MKTNYLDFDNHHNKTMLSCPDYEKEIWNMHPRVFLDLTNKKVTICPYCGAKYQINKQESTI</sequence>
<gene>
    <name evidence="2" type="ORF">CDEE_0846</name>
</gene>
<dbReference type="InterPro" id="IPR019401">
    <property type="entry name" value="Znf_CHCC"/>
</dbReference>
<keyword evidence="3" id="KW-1185">Reference proteome</keyword>
<dbReference type="eggNOG" id="COG4391">
    <property type="taxonomic scope" value="Bacteria"/>
</dbReference>
<accession>M1LQE5</accession>
<evidence type="ECO:0000313" key="2">
    <source>
        <dbReference type="EMBL" id="AGF47817.1"/>
    </source>
</evidence>
<proteinExistence type="predicted"/>
<feature type="domain" description="Zinc finger CHCC-type" evidence="1">
    <location>
        <begin position="29"/>
        <end position="52"/>
    </location>
</feature>
<dbReference type="Proteomes" id="UP000011686">
    <property type="component" value="Chromosome"/>
</dbReference>
<dbReference type="PATRIC" id="fig|1208918.3.peg.517"/>
<dbReference type="STRING" id="1208918.CDEE_0846"/>
<evidence type="ECO:0000259" key="1">
    <source>
        <dbReference type="Pfam" id="PF10276"/>
    </source>
</evidence>